<evidence type="ECO:0000313" key="8">
    <source>
        <dbReference type="Proteomes" id="UP000243338"/>
    </source>
</evidence>
<dbReference type="GO" id="GO:0006508">
    <property type="term" value="P:proteolysis"/>
    <property type="evidence" value="ECO:0007669"/>
    <property type="project" value="UniProtKB-KW"/>
</dbReference>
<organism evidence="7 8">
    <name type="scientific">Methanococcoides vulcani</name>
    <dbReference type="NCBI Taxonomy" id="1353158"/>
    <lineage>
        <taxon>Archaea</taxon>
        <taxon>Methanobacteriati</taxon>
        <taxon>Methanobacteriota</taxon>
        <taxon>Stenosarchaea group</taxon>
        <taxon>Methanomicrobia</taxon>
        <taxon>Methanosarcinales</taxon>
        <taxon>Methanosarcinaceae</taxon>
        <taxon>Methanococcoides</taxon>
    </lineage>
</organism>
<dbReference type="GO" id="GO:0008237">
    <property type="term" value="F:metallopeptidase activity"/>
    <property type="evidence" value="ECO:0007669"/>
    <property type="project" value="UniProtKB-KW"/>
</dbReference>
<keyword evidence="2" id="KW-0645">Protease</keyword>
<evidence type="ECO:0000256" key="4">
    <source>
        <dbReference type="ARBA" id="ARBA00022801"/>
    </source>
</evidence>
<dbReference type="NCBIfam" id="NF033823">
    <property type="entry name" value="archmetzin"/>
    <property type="match status" value="1"/>
</dbReference>
<evidence type="ECO:0000313" key="7">
    <source>
        <dbReference type="EMBL" id="SES62001.1"/>
    </source>
</evidence>
<dbReference type="PIRSF" id="PIRSF005785">
    <property type="entry name" value="Zn-prot_arch"/>
    <property type="match status" value="1"/>
</dbReference>
<accession>A0A1H9Y048</accession>
<reference evidence="8" key="1">
    <citation type="submission" date="2016-10" db="EMBL/GenBank/DDBJ databases">
        <authorList>
            <person name="Varghese N."/>
            <person name="Submissions S."/>
        </authorList>
    </citation>
    <scope>NUCLEOTIDE SEQUENCE [LARGE SCALE GENOMIC DNA]</scope>
    <source>
        <strain evidence="8">SLH 33</strain>
    </source>
</reference>
<name>A0A1H9Y048_9EURY</name>
<dbReference type="RefSeq" id="WP_091687935.1">
    <property type="nucleotide sequence ID" value="NZ_CAAGSJ010000004.1"/>
</dbReference>
<dbReference type="GO" id="GO:0008270">
    <property type="term" value="F:zinc ion binding"/>
    <property type="evidence" value="ECO:0007669"/>
    <property type="project" value="InterPro"/>
</dbReference>
<protein>
    <submittedName>
        <fullName evidence="7">Archaemetzincin</fullName>
    </submittedName>
</protein>
<keyword evidence="5" id="KW-0862">Zinc</keyword>
<dbReference type="Pfam" id="PF07998">
    <property type="entry name" value="Peptidase_M54"/>
    <property type="match status" value="1"/>
</dbReference>
<dbReference type="PANTHER" id="PTHR15910">
    <property type="entry name" value="ARCHAEMETZINCIN"/>
    <property type="match status" value="1"/>
</dbReference>
<evidence type="ECO:0000256" key="2">
    <source>
        <dbReference type="ARBA" id="ARBA00022670"/>
    </source>
</evidence>
<dbReference type="InterPro" id="IPR012962">
    <property type="entry name" value="Pept_M54_archaemetzincn"/>
</dbReference>
<keyword evidence="4" id="KW-0378">Hydrolase</keyword>
<evidence type="ECO:0000256" key="3">
    <source>
        <dbReference type="ARBA" id="ARBA00022723"/>
    </source>
</evidence>
<dbReference type="InterPro" id="IPR024079">
    <property type="entry name" value="MetalloPept_cat_dom_sf"/>
</dbReference>
<dbReference type="PANTHER" id="PTHR15910:SF1">
    <property type="entry name" value="ARCHAEMETZINCIN-2"/>
    <property type="match status" value="1"/>
</dbReference>
<dbReference type="Gene3D" id="3.40.390.10">
    <property type="entry name" value="Collagenase (Catalytic Domain)"/>
    <property type="match status" value="1"/>
</dbReference>
<dbReference type="OrthoDB" id="50281at2157"/>
<dbReference type="InterPro" id="IPR012091">
    <property type="entry name" value="Pept_M54_archaemetzncn_arc/bac"/>
</dbReference>
<dbReference type="SUPFAM" id="SSF55486">
    <property type="entry name" value="Metalloproteases ('zincins'), catalytic domain"/>
    <property type="match status" value="1"/>
</dbReference>
<dbReference type="EMBL" id="FOHQ01000001">
    <property type="protein sequence ID" value="SES62001.1"/>
    <property type="molecule type" value="Genomic_DNA"/>
</dbReference>
<dbReference type="CDD" id="cd11375">
    <property type="entry name" value="Peptidase_M54"/>
    <property type="match status" value="1"/>
</dbReference>
<dbReference type="Proteomes" id="UP000243338">
    <property type="component" value="Unassembled WGS sequence"/>
</dbReference>
<dbReference type="AlphaFoldDB" id="A0A1H9Y048"/>
<keyword evidence="6" id="KW-0482">Metalloprotease</keyword>
<comment type="cofactor">
    <cofactor evidence="1">
        <name>Zn(2+)</name>
        <dbReference type="ChEBI" id="CHEBI:29105"/>
    </cofactor>
</comment>
<evidence type="ECO:0000256" key="5">
    <source>
        <dbReference type="ARBA" id="ARBA00022833"/>
    </source>
</evidence>
<sequence>MLLHIRPIGEVEKGLLDGLKDHISSIFSLPVKIDPAMSIPSYAYNPDRGQYEASTILADMMMSIPSDGSKVLGIIDKDIYVKSFNFIFGLAAERVAVISLTRLREEYYGLPPNEFLFKERILKEAIHEIGHMFGLVHCPDIGCVMHFSNTLDDTDIKGCEPCARCKALL</sequence>
<keyword evidence="3" id="KW-0479">Metal-binding</keyword>
<keyword evidence="8" id="KW-1185">Reference proteome</keyword>
<proteinExistence type="predicted"/>
<gene>
    <name evidence="7" type="ORF">SAMN04488587_0060</name>
</gene>
<evidence type="ECO:0000256" key="6">
    <source>
        <dbReference type="ARBA" id="ARBA00023049"/>
    </source>
</evidence>
<evidence type="ECO:0000256" key="1">
    <source>
        <dbReference type="ARBA" id="ARBA00001947"/>
    </source>
</evidence>